<dbReference type="PANTHER" id="PTHR46230">
    <property type="match status" value="1"/>
</dbReference>
<dbReference type="InterPro" id="IPR002634">
    <property type="entry name" value="BolA"/>
</dbReference>
<accession>A0A1I4LSW0</accession>
<evidence type="ECO:0000313" key="2">
    <source>
        <dbReference type="EMBL" id="SFL94015.1"/>
    </source>
</evidence>
<dbReference type="AlphaFoldDB" id="A0A1I4LSW0"/>
<gene>
    <name evidence="2" type="ORF">SAMN04488042_102215</name>
</gene>
<dbReference type="GO" id="GO:0016226">
    <property type="term" value="P:iron-sulfur cluster assembly"/>
    <property type="evidence" value="ECO:0007669"/>
    <property type="project" value="TreeGrafter"/>
</dbReference>
<dbReference type="STRING" id="254406.SAMN04488042_102215"/>
<dbReference type="InterPro" id="IPR036065">
    <property type="entry name" value="BolA-like_sf"/>
</dbReference>
<dbReference type="Proteomes" id="UP000199144">
    <property type="component" value="Unassembled WGS sequence"/>
</dbReference>
<dbReference type="PIRSF" id="PIRSF003113">
    <property type="entry name" value="BolA"/>
    <property type="match status" value="1"/>
</dbReference>
<dbReference type="RefSeq" id="WP_093093061.1">
    <property type="nucleotide sequence ID" value="NZ_FOTQ01000002.1"/>
</dbReference>
<proteinExistence type="inferred from homology"/>
<sequence length="85" mass="9354">MSVTQEIHDRLNAAFAPRELDVVDDSERHRGHAGYQEGGESHFNVYIRAAAFEGQSRVARHRAVHKALGADLVARIHALALDIGV</sequence>
<name>A0A1I4LSW0_9RHOB</name>
<comment type="similarity">
    <text evidence="1">Belongs to the BolA/IbaG family.</text>
</comment>
<dbReference type="Gene3D" id="3.30.300.90">
    <property type="entry name" value="BolA-like"/>
    <property type="match status" value="1"/>
</dbReference>
<keyword evidence="3" id="KW-1185">Reference proteome</keyword>
<dbReference type="PANTHER" id="PTHR46230:SF7">
    <property type="entry name" value="BOLA-LIKE PROTEIN 1"/>
    <property type="match status" value="1"/>
</dbReference>
<reference evidence="2 3" key="1">
    <citation type="submission" date="2016-10" db="EMBL/GenBank/DDBJ databases">
        <authorList>
            <person name="de Groot N.N."/>
        </authorList>
    </citation>
    <scope>NUCLEOTIDE SEQUENCE [LARGE SCALE GENOMIC DNA]</scope>
    <source>
        <strain evidence="2 3">DSM 15283</strain>
    </source>
</reference>
<evidence type="ECO:0000313" key="3">
    <source>
        <dbReference type="Proteomes" id="UP000199144"/>
    </source>
</evidence>
<evidence type="ECO:0000256" key="1">
    <source>
        <dbReference type="RuleBase" id="RU003860"/>
    </source>
</evidence>
<dbReference type="SUPFAM" id="SSF82657">
    <property type="entry name" value="BolA-like"/>
    <property type="match status" value="1"/>
</dbReference>
<protein>
    <submittedName>
        <fullName evidence="2">BolA protein</fullName>
    </submittedName>
</protein>
<organism evidence="2 3">
    <name type="scientific">Shimia aestuarii</name>
    <dbReference type="NCBI Taxonomy" id="254406"/>
    <lineage>
        <taxon>Bacteria</taxon>
        <taxon>Pseudomonadati</taxon>
        <taxon>Pseudomonadota</taxon>
        <taxon>Alphaproteobacteria</taxon>
        <taxon>Rhodobacterales</taxon>
        <taxon>Roseobacteraceae</taxon>
    </lineage>
</organism>
<dbReference type="OrthoDB" id="9811118at2"/>
<dbReference type="Pfam" id="PF01722">
    <property type="entry name" value="BolA"/>
    <property type="match status" value="1"/>
</dbReference>
<dbReference type="EMBL" id="FOTQ01000002">
    <property type="protein sequence ID" value="SFL94015.1"/>
    <property type="molecule type" value="Genomic_DNA"/>
</dbReference>